<evidence type="ECO:0000313" key="1">
    <source>
        <dbReference type="EMBL" id="MCR8635765.1"/>
    </source>
</evidence>
<dbReference type="Proteomes" id="UP001300012">
    <property type="component" value="Unassembled WGS sequence"/>
</dbReference>
<comment type="caution">
    <text evidence="1">The sequence shown here is derived from an EMBL/GenBank/DDBJ whole genome shotgun (WGS) entry which is preliminary data.</text>
</comment>
<name>A0ABT1YSU0_9BACL</name>
<sequence length="64" mass="7136">MNKHDQIHKEGLIQTLCKAKEQAGAVKVYLIENNRDSEDIFAASLALEHVEIALEHLGAQVPEK</sequence>
<organism evidence="1 2">
    <name type="scientific">Paenibacillus radicis</name>
    <name type="common">ex Xue et al. 2023</name>
    <dbReference type="NCBI Taxonomy" id="2972489"/>
    <lineage>
        <taxon>Bacteria</taxon>
        <taxon>Bacillati</taxon>
        <taxon>Bacillota</taxon>
        <taxon>Bacilli</taxon>
        <taxon>Bacillales</taxon>
        <taxon>Paenibacillaceae</taxon>
        <taxon>Paenibacillus</taxon>
    </lineage>
</organism>
<keyword evidence="2" id="KW-1185">Reference proteome</keyword>
<evidence type="ECO:0000313" key="2">
    <source>
        <dbReference type="Proteomes" id="UP001300012"/>
    </source>
</evidence>
<dbReference type="EMBL" id="JANQBD010000031">
    <property type="protein sequence ID" value="MCR8635765.1"/>
    <property type="molecule type" value="Genomic_DNA"/>
</dbReference>
<accession>A0ABT1YSU0</accession>
<proteinExistence type="predicted"/>
<reference evidence="1 2" key="1">
    <citation type="submission" date="2022-08" db="EMBL/GenBank/DDBJ databases">
        <title>Paenibacillus endoradicis sp. nov., Paenibacillus radicibacter sp. nov and Paenibacillus pararadicis sp. nov., three cold-adapted plant growth-promoting bacteria isolated from root of Larix gmelinii in Great Khingan.</title>
        <authorList>
            <person name="Xue H."/>
        </authorList>
    </citation>
    <scope>NUCLEOTIDE SEQUENCE [LARGE SCALE GENOMIC DNA]</scope>
    <source>
        <strain evidence="1 2">N5-1-1-5</strain>
    </source>
</reference>
<protein>
    <submittedName>
        <fullName evidence="1">Uncharacterized protein</fullName>
    </submittedName>
</protein>
<gene>
    <name evidence="1" type="ORF">NV381_31620</name>
</gene>
<dbReference type="RefSeq" id="WP_258217310.1">
    <property type="nucleotide sequence ID" value="NZ_JANQBD010000031.1"/>
</dbReference>